<feature type="region of interest" description="Disordered" evidence="1">
    <location>
        <begin position="1"/>
        <end position="121"/>
    </location>
</feature>
<feature type="compositionally biased region" description="Polar residues" evidence="1">
    <location>
        <begin position="625"/>
        <end position="634"/>
    </location>
</feature>
<feature type="region of interest" description="Disordered" evidence="1">
    <location>
        <begin position="759"/>
        <end position="820"/>
    </location>
</feature>
<feature type="compositionally biased region" description="Low complexity" evidence="1">
    <location>
        <begin position="281"/>
        <end position="298"/>
    </location>
</feature>
<dbReference type="EMBL" id="JARKIK010002703">
    <property type="protein sequence ID" value="KAK8719233.1"/>
    <property type="molecule type" value="Genomic_DNA"/>
</dbReference>
<proteinExistence type="predicted"/>
<comment type="caution">
    <text evidence="2">The sequence shown here is derived from an EMBL/GenBank/DDBJ whole genome shotgun (WGS) entry which is preliminary data.</text>
</comment>
<evidence type="ECO:0000313" key="3">
    <source>
        <dbReference type="Proteomes" id="UP001445076"/>
    </source>
</evidence>
<reference evidence="2 3" key="1">
    <citation type="journal article" date="2024" name="BMC Genomics">
        <title>Genome assembly of redclaw crayfish (Cherax quadricarinatus) provides insights into its immune adaptation and hypoxia tolerance.</title>
        <authorList>
            <person name="Liu Z."/>
            <person name="Zheng J."/>
            <person name="Li H."/>
            <person name="Fang K."/>
            <person name="Wang S."/>
            <person name="He J."/>
            <person name="Zhou D."/>
            <person name="Weng S."/>
            <person name="Chi M."/>
            <person name="Gu Z."/>
            <person name="He J."/>
            <person name="Li F."/>
            <person name="Wang M."/>
        </authorList>
    </citation>
    <scope>NUCLEOTIDE SEQUENCE [LARGE SCALE GENOMIC DNA]</scope>
    <source>
        <strain evidence="2">ZL_2023a</strain>
    </source>
</reference>
<feature type="compositionally biased region" description="Basic and acidic residues" evidence="1">
    <location>
        <begin position="221"/>
        <end position="230"/>
    </location>
</feature>
<dbReference type="Proteomes" id="UP001445076">
    <property type="component" value="Unassembled WGS sequence"/>
</dbReference>
<protein>
    <submittedName>
        <fullName evidence="2">Uncharacterized protein</fullName>
    </submittedName>
</protein>
<organism evidence="2 3">
    <name type="scientific">Cherax quadricarinatus</name>
    <name type="common">Australian red claw crayfish</name>
    <dbReference type="NCBI Taxonomy" id="27406"/>
    <lineage>
        <taxon>Eukaryota</taxon>
        <taxon>Metazoa</taxon>
        <taxon>Ecdysozoa</taxon>
        <taxon>Arthropoda</taxon>
        <taxon>Crustacea</taxon>
        <taxon>Multicrustacea</taxon>
        <taxon>Malacostraca</taxon>
        <taxon>Eumalacostraca</taxon>
        <taxon>Eucarida</taxon>
        <taxon>Decapoda</taxon>
        <taxon>Pleocyemata</taxon>
        <taxon>Astacidea</taxon>
        <taxon>Parastacoidea</taxon>
        <taxon>Parastacidae</taxon>
        <taxon>Cherax</taxon>
    </lineage>
</organism>
<feature type="compositionally biased region" description="Acidic residues" evidence="1">
    <location>
        <begin position="542"/>
        <end position="554"/>
    </location>
</feature>
<feature type="compositionally biased region" description="Basic and acidic residues" evidence="1">
    <location>
        <begin position="252"/>
        <end position="277"/>
    </location>
</feature>
<dbReference type="AlphaFoldDB" id="A0AAW0VPL5"/>
<evidence type="ECO:0000256" key="1">
    <source>
        <dbReference type="SAM" id="MobiDB-lite"/>
    </source>
</evidence>
<feature type="non-terminal residue" evidence="2">
    <location>
        <position position="820"/>
    </location>
</feature>
<feature type="region of interest" description="Disordered" evidence="1">
    <location>
        <begin position="714"/>
        <end position="744"/>
    </location>
</feature>
<feature type="region of interest" description="Disordered" evidence="1">
    <location>
        <begin position="136"/>
        <end position="170"/>
    </location>
</feature>
<feature type="compositionally biased region" description="Polar residues" evidence="1">
    <location>
        <begin position="43"/>
        <end position="52"/>
    </location>
</feature>
<feature type="compositionally biased region" description="Basic and acidic residues" evidence="1">
    <location>
        <begin position="1"/>
        <end position="14"/>
    </location>
</feature>
<accession>A0AAW0VPL5</accession>
<feature type="region of interest" description="Disordered" evidence="1">
    <location>
        <begin position="616"/>
        <end position="640"/>
    </location>
</feature>
<feature type="region of interest" description="Disordered" evidence="1">
    <location>
        <begin position="383"/>
        <end position="509"/>
    </location>
</feature>
<evidence type="ECO:0000313" key="2">
    <source>
        <dbReference type="EMBL" id="KAK8719233.1"/>
    </source>
</evidence>
<feature type="compositionally biased region" description="Basic and acidic residues" evidence="1">
    <location>
        <begin position="69"/>
        <end position="113"/>
    </location>
</feature>
<feature type="non-terminal residue" evidence="2">
    <location>
        <position position="1"/>
    </location>
</feature>
<feature type="compositionally biased region" description="Basic and acidic residues" evidence="1">
    <location>
        <begin position="714"/>
        <end position="724"/>
    </location>
</feature>
<feature type="region of interest" description="Disordered" evidence="1">
    <location>
        <begin position="540"/>
        <end position="571"/>
    </location>
</feature>
<feature type="compositionally biased region" description="Polar residues" evidence="1">
    <location>
        <begin position="808"/>
        <end position="820"/>
    </location>
</feature>
<sequence length="820" mass="90120">VSDARRAFEAKPSDKPTVILRRKSTAESLPSSPVNKDGPKIPTTHSGPISTRDTIRDSTPCKEITLTKSNKDKSPVKGRSPTKDIPEEKASKKDIDKEKFCKKVKESNSKEITKSASPKPVAVEVAAKVPEGKSVIVDKTEKKMHDETPKKEKLEENKRTPVVEKPCIDTDEKLVSPKTIMHTIEVSPQETVTRNEEEKAVVIGGLNLKLGGVGKISEVGTKQEVRKTDSSDSSDSESEAEKLLKLVSKKREKVEAAKQEKLRKVSEAKDKELKKDMPSISEEAQLSSPSESQSVSPAKAAPPEDRDSQPEQKYATLPRGFKAKTSRPAAAVITPAPLPLAEKLRKDDKKDKVISQEIEGMMSAIKAVDQAITKEEQEIKMLRDSLARNLPENLEDEQSKAREGSASPDSEQQPITKEIQASLPHQVLTSSPAGKPVTTSDNIKHQERGEPQQTSQEAKDADRKKTKLEIVLNNKKADVPEPDTANKRASYAEIKLTSPTSKDTQKIPEYRSEVRHNVGGTHGMGESQLQRAKRERIIPIMLEDDDDDDDDDLTTSESLQHNDRKSRRERIIPIAVEGEGIVTPPPHVEEAAELGVARAHQAFSRTLSARPSALNSGITEGEGDSYTQSPTGTVSCPPLPRRTPADFGTVPMWQRRLSHTNSRGRGFLLDHSESFSSAGEEEEEDEDDGFQILTAESLFSTLLNRVRSLTRKMNADEIRSERSRRSSNRPTPEPNMAPSSAGIGAVHSASSGFWSSLYNSPRDSPARRISETMSRSSLGRDDDTLGGLSSPIWARSVSRDTSDADTLFSESSTPFGTLPR</sequence>
<feature type="compositionally biased region" description="Polar residues" evidence="1">
    <location>
        <begin position="427"/>
        <end position="441"/>
    </location>
</feature>
<name>A0AAW0VPL5_CHEQU</name>
<feature type="region of interest" description="Disordered" evidence="1">
    <location>
        <begin position="213"/>
        <end position="330"/>
    </location>
</feature>
<gene>
    <name evidence="2" type="ORF">OTU49_014163</name>
</gene>
<keyword evidence="3" id="KW-1185">Reference proteome</keyword>